<keyword evidence="2 3" id="KW-0802">TPR repeat</keyword>
<reference evidence="4 5" key="1">
    <citation type="submission" date="2018-06" db="EMBL/GenBank/DDBJ databases">
        <title>Paenibacillus montanisoli sp. nov., isolated from mountain area soil.</title>
        <authorList>
            <person name="Wu M."/>
        </authorList>
    </citation>
    <scope>NUCLEOTIDE SEQUENCE [LARGE SCALE GENOMIC DNA]</scope>
    <source>
        <strain evidence="4 5">RA17</strain>
    </source>
</reference>
<dbReference type="AlphaFoldDB" id="A0A328TWF6"/>
<evidence type="ECO:0000256" key="1">
    <source>
        <dbReference type="ARBA" id="ARBA00022737"/>
    </source>
</evidence>
<dbReference type="OrthoDB" id="600613at2"/>
<dbReference type="PROSITE" id="PS50005">
    <property type="entry name" value="TPR"/>
    <property type="match status" value="2"/>
</dbReference>
<comment type="caution">
    <text evidence="4">The sequence shown here is derived from an EMBL/GenBank/DDBJ whole genome shotgun (WGS) entry which is preliminary data.</text>
</comment>
<dbReference type="RefSeq" id="WP_112884615.1">
    <property type="nucleotide sequence ID" value="NZ_QLUW01000004.1"/>
</dbReference>
<accession>A0A328TWF6</accession>
<evidence type="ECO:0000313" key="4">
    <source>
        <dbReference type="EMBL" id="RAP74829.1"/>
    </source>
</evidence>
<keyword evidence="1" id="KW-0677">Repeat</keyword>
<evidence type="ECO:0000256" key="3">
    <source>
        <dbReference type="PROSITE-ProRule" id="PRU00339"/>
    </source>
</evidence>
<evidence type="ECO:0000256" key="2">
    <source>
        <dbReference type="ARBA" id="ARBA00022803"/>
    </source>
</evidence>
<dbReference type="InterPro" id="IPR051012">
    <property type="entry name" value="CellSynth/LPSAsmb/PSIAsmb"/>
</dbReference>
<dbReference type="Gene3D" id="1.25.40.10">
    <property type="entry name" value="Tetratricopeptide repeat domain"/>
    <property type="match status" value="2"/>
</dbReference>
<sequence length="587" mass="68246">MKEKKIAVASHSTKVIPIQWDATFFFERAVRSMDRYHYDKALKYFRRAAEFEPDNPVNHCNMAGILSEMGNYEESNRILSSIVDELDPEMTECHFYMANNYANMEMYEAAEGALVRYLEEDSEGQFLEEAEEMMELLQYELERPMKLAYIKAREGFFEHDRARSMLEEGKFVEAVRLLESIVEKNGEFLAARNNLALAYYYMGMFEKAMVTIRQVLELEPGNLHALCNLAIFHQHAGDQAQLKPLVELLRKTVPFHQEHVFKLATTMGILGEHGEAYRHFIRLLKDNALKSDPCLYHYAAVAACNIGRYEEARRLWLQVGKLDSESHVPGYYLEQLSLMEKGLHTAPTSYHYHLPFEEQFKLWEKSTESLPDHMKRDPLVRSSFFWALRHGDRHTKLQVIQALGMIADNEVKDALRDFILEPQEDDYLKRIAIFVLRSIGVHESLNAVLDGKETVIEHSRMPSRLPIWEDKWQAVLEAALIRMNKHYDLVQQYDLMTLWIEFLSRIYPNVPKLGKVEGWAAALEYLTAKMHRREISYHEVSERYGTSIATVSKCAKRIDEICGIKEKMRMIFPGLAQRYDQGGSSDV</sequence>
<gene>
    <name evidence="4" type="ORF">DL346_22610</name>
</gene>
<dbReference type="PANTHER" id="PTHR45586:SF1">
    <property type="entry name" value="LIPOPOLYSACCHARIDE ASSEMBLY PROTEIN B"/>
    <property type="match status" value="1"/>
</dbReference>
<protein>
    <submittedName>
        <fullName evidence="4">DDE transposase family protein</fullName>
    </submittedName>
</protein>
<dbReference type="InterPro" id="IPR011990">
    <property type="entry name" value="TPR-like_helical_dom_sf"/>
</dbReference>
<feature type="repeat" description="TPR" evidence="3">
    <location>
        <begin position="22"/>
        <end position="55"/>
    </location>
</feature>
<dbReference type="EMBL" id="QLUW01000004">
    <property type="protein sequence ID" value="RAP74829.1"/>
    <property type="molecule type" value="Genomic_DNA"/>
</dbReference>
<organism evidence="4 5">
    <name type="scientific">Paenibacillus montanisoli</name>
    <dbReference type="NCBI Taxonomy" id="2081970"/>
    <lineage>
        <taxon>Bacteria</taxon>
        <taxon>Bacillati</taxon>
        <taxon>Bacillota</taxon>
        <taxon>Bacilli</taxon>
        <taxon>Bacillales</taxon>
        <taxon>Paenibacillaceae</taxon>
        <taxon>Paenibacillus</taxon>
    </lineage>
</organism>
<keyword evidence="5" id="KW-1185">Reference proteome</keyword>
<dbReference type="SUPFAM" id="SSF48452">
    <property type="entry name" value="TPR-like"/>
    <property type="match status" value="2"/>
</dbReference>
<evidence type="ECO:0000313" key="5">
    <source>
        <dbReference type="Proteomes" id="UP000249260"/>
    </source>
</evidence>
<dbReference type="Pfam" id="PF14559">
    <property type="entry name" value="TPR_19"/>
    <property type="match status" value="1"/>
</dbReference>
<dbReference type="Proteomes" id="UP000249260">
    <property type="component" value="Unassembled WGS sequence"/>
</dbReference>
<proteinExistence type="predicted"/>
<dbReference type="InterPro" id="IPR019734">
    <property type="entry name" value="TPR_rpt"/>
</dbReference>
<dbReference type="SMART" id="SM00028">
    <property type="entry name" value="TPR"/>
    <property type="match status" value="4"/>
</dbReference>
<name>A0A328TWF6_9BACL</name>
<dbReference type="PANTHER" id="PTHR45586">
    <property type="entry name" value="TPR REPEAT-CONTAINING PROTEIN PA4667"/>
    <property type="match status" value="1"/>
</dbReference>
<feature type="repeat" description="TPR" evidence="3">
    <location>
        <begin position="189"/>
        <end position="222"/>
    </location>
</feature>